<accession>A0A819C8G2</accession>
<evidence type="ECO:0000313" key="6">
    <source>
        <dbReference type="Proteomes" id="UP000663823"/>
    </source>
</evidence>
<dbReference type="Proteomes" id="UP000663864">
    <property type="component" value="Unassembled WGS sequence"/>
</dbReference>
<dbReference type="Proteomes" id="UP000663874">
    <property type="component" value="Unassembled WGS sequence"/>
</dbReference>
<dbReference type="Proteomes" id="UP000663823">
    <property type="component" value="Unassembled WGS sequence"/>
</dbReference>
<dbReference type="Proteomes" id="UP000663889">
    <property type="component" value="Unassembled WGS sequence"/>
</dbReference>
<comment type="caution">
    <text evidence="5">The sequence shown here is derived from an EMBL/GenBank/DDBJ whole genome shotgun (WGS) entry which is preliminary data.</text>
</comment>
<sequence>MFLDRDFINMLRELRFELSTSLESKEIIINRIRLKSLLCTLEDNFNETTSDEFDKLTEIFFKTMQERNLDFELSQKNQQNDADRNIITILQDSMKLDSVRCRLYGRYK</sequence>
<dbReference type="AlphaFoldDB" id="A0A819C8G2"/>
<dbReference type="EMBL" id="CAJNOT010000158">
    <property type="protein sequence ID" value="CAF0870397.1"/>
    <property type="molecule type" value="Genomic_DNA"/>
</dbReference>
<dbReference type="EMBL" id="CAJNOO010001523">
    <property type="protein sequence ID" value="CAF1165693.1"/>
    <property type="molecule type" value="Genomic_DNA"/>
</dbReference>
<gene>
    <name evidence="4" type="ORF">FNK824_LOCUS6805</name>
    <name evidence="5" type="ORF">OTI717_LOCUS19017</name>
    <name evidence="3" type="ORF">RFH988_LOCUS22683</name>
    <name evidence="2" type="ORF">SEV965_LOCUS18911</name>
    <name evidence="1" type="ORF">ZHD862_LOCUS5852</name>
</gene>
<evidence type="ECO:0000313" key="4">
    <source>
        <dbReference type="EMBL" id="CAF3664990.1"/>
    </source>
</evidence>
<evidence type="ECO:0000313" key="1">
    <source>
        <dbReference type="EMBL" id="CAF0870397.1"/>
    </source>
</evidence>
<organism evidence="5 6">
    <name type="scientific">Rotaria sordida</name>
    <dbReference type="NCBI Taxonomy" id="392033"/>
    <lineage>
        <taxon>Eukaryota</taxon>
        <taxon>Metazoa</taxon>
        <taxon>Spiralia</taxon>
        <taxon>Gnathifera</taxon>
        <taxon>Rotifera</taxon>
        <taxon>Eurotatoria</taxon>
        <taxon>Bdelloidea</taxon>
        <taxon>Philodinida</taxon>
        <taxon>Philodinidae</taxon>
        <taxon>Rotaria</taxon>
    </lineage>
</organism>
<dbReference type="Proteomes" id="UP000663882">
    <property type="component" value="Unassembled WGS sequence"/>
</dbReference>
<protein>
    <submittedName>
        <fullName evidence="5">Uncharacterized protein</fullName>
    </submittedName>
</protein>
<reference evidence="5" key="1">
    <citation type="submission" date="2021-02" db="EMBL/GenBank/DDBJ databases">
        <authorList>
            <person name="Nowell W R."/>
        </authorList>
    </citation>
    <scope>NUCLEOTIDE SEQUENCE</scope>
</reference>
<dbReference type="EMBL" id="CAJOBE010000605">
    <property type="protein sequence ID" value="CAF3664990.1"/>
    <property type="molecule type" value="Genomic_DNA"/>
</dbReference>
<dbReference type="OrthoDB" id="10573091at2759"/>
<evidence type="ECO:0000313" key="2">
    <source>
        <dbReference type="EMBL" id="CAF1159817.1"/>
    </source>
</evidence>
<name>A0A819C8G2_9BILA</name>
<proteinExistence type="predicted"/>
<dbReference type="EMBL" id="CAJOAX010002713">
    <property type="protein sequence ID" value="CAF3814349.1"/>
    <property type="molecule type" value="Genomic_DNA"/>
</dbReference>
<evidence type="ECO:0000313" key="3">
    <source>
        <dbReference type="EMBL" id="CAF1165693.1"/>
    </source>
</evidence>
<evidence type="ECO:0000313" key="5">
    <source>
        <dbReference type="EMBL" id="CAF3814349.1"/>
    </source>
</evidence>
<dbReference type="EMBL" id="CAJNOU010001149">
    <property type="protein sequence ID" value="CAF1159817.1"/>
    <property type="molecule type" value="Genomic_DNA"/>
</dbReference>